<dbReference type="EMBL" id="JAIWQS010000002">
    <property type="protein sequence ID" value="KAJ8771349.1"/>
    <property type="molecule type" value="Genomic_DNA"/>
</dbReference>
<sequence length="89" mass="10411">MKSFYVCICIKRNHFKAKVVHCTSDPWLWVSQVLYIFPSSSSPNVKWDLGFSSQVSKCAEISSKLEGKDEKRDKVVEDYNERKMRKGEF</sequence>
<evidence type="ECO:0000313" key="1">
    <source>
        <dbReference type="EMBL" id="KAJ8771349.1"/>
    </source>
</evidence>
<gene>
    <name evidence="1" type="ORF">K2173_026526</name>
</gene>
<evidence type="ECO:0000313" key="2">
    <source>
        <dbReference type="Proteomes" id="UP001159364"/>
    </source>
</evidence>
<comment type="caution">
    <text evidence="1">The sequence shown here is derived from an EMBL/GenBank/DDBJ whole genome shotgun (WGS) entry which is preliminary data.</text>
</comment>
<protein>
    <submittedName>
        <fullName evidence="1">Uncharacterized protein</fullName>
    </submittedName>
</protein>
<dbReference type="AlphaFoldDB" id="A0AAV8TZ67"/>
<dbReference type="Proteomes" id="UP001159364">
    <property type="component" value="Linkage Group LG02"/>
</dbReference>
<organism evidence="1 2">
    <name type="scientific">Erythroxylum novogranatense</name>
    <dbReference type="NCBI Taxonomy" id="1862640"/>
    <lineage>
        <taxon>Eukaryota</taxon>
        <taxon>Viridiplantae</taxon>
        <taxon>Streptophyta</taxon>
        <taxon>Embryophyta</taxon>
        <taxon>Tracheophyta</taxon>
        <taxon>Spermatophyta</taxon>
        <taxon>Magnoliopsida</taxon>
        <taxon>eudicotyledons</taxon>
        <taxon>Gunneridae</taxon>
        <taxon>Pentapetalae</taxon>
        <taxon>rosids</taxon>
        <taxon>fabids</taxon>
        <taxon>Malpighiales</taxon>
        <taxon>Erythroxylaceae</taxon>
        <taxon>Erythroxylum</taxon>
    </lineage>
</organism>
<reference evidence="1 2" key="1">
    <citation type="submission" date="2021-09" db="EMBL/GenBank/DDBJ databases">
        <title>Genomic insights and catalytic innovation underlie evolution of tropane alkaloids biosynthesis.</title>
        <authorList>
            <person name="Wang Y.-J."/>
            <person name="Tian T."/>
            <person name="Huang J.-P."/>
            <person name="Huang S.-X."/>
        </authorList>
    </citation>
    <scope>NUCLEOTIDE SEQUENCE [LARGE SCALE GENOMIC DNA]</scope>
    <source>
        <strain evidence="1">KIB-2018</strain>
        <tissue evidence="1">Leaf</tissue>
    </source>
</reference>
<proteinExistence type="predicted"/>
<keyword evidence="2" id="KW-1185">Reference proteome</keyword>
<name>A0AAV8TZ67_9ROSI</name>
<accession>A0AAV8TZ67</accession>